<dbReference type="eggNOG" id="COG1765">
    <property type="taxonomic scope" value="Bacteria"/>
</dbReference>
<dbReference type="Gene3D" id="3.30.300.20">
    <property type="match status" value="1"/>
</dbReference>
<dbReference type="Proteomes" id="UP000000245">
    <property type="component" value="Chromosome"/>
</dbReference>
<dbReference type="AlphaFoldDB" id="A5G0L6"/>
<dbReference type="Pfam" id="PF02566">
    <property type="entry name" value="OsmC"/>
    <property type="match status" value="1"/>
</dbReference>
<organism evidence="1 2">
    <name type="scientific">Acidiphilium cryptum (strain JF-5)</name>
    <dbReference type="NCBI Taxonomy" id="349163"/>
    <lineage>
        <taxon>Bacteria</taxon>
        <taxon>Pseudomonadati</taxon>
        <taxon>Pseudomonadota</taxon>
        <taxon>Alphaproteobacteria</taxon>
        <taxon>Acetobacterales</taxon>
        <taxon>Acidocellaceae</taxon>
        <taxon>Acidiphilium</taxon>
    </lineage>
</organism>
<sequence>MRACCTAAEGGAPMADTHEIVLRQIENFRFETEFGGGLPKLVSDEPPPLGGGAGPEPVQLLLAAVGSCMSSSFHFAMTKFREAPGAITTTARATVDRDENRRLRVQAIQVAIGFAAEAGTIGHLDRILGQFEQFCTVGASVARGIPIEVSVTDGTGARVKG</sequence>
<dbReference type="EMBL" id="CP000697">
    <property type="protein sequence ID" value="ABQ31398.1"/>
    <property type="molecule type" value="Genomic_DNA"/>
</dbReference>
<reference evidence="1 2" key="1">
    <citation type="submission" date="2007-05" db="EMBL/GenBank/DDBJ databases">
        <title>Complete sequence of chromosome of Acidiphilium cryptum JF-5.</title>
        <authorList>
            <consortium name="US DOE Joint Genome Institute"/>
            <person name="Copeland A."/>
            <person name="Lucas S."/>
            <person name="Lapidus A."/>
            <person name="Barry K."/>
            <person name="Detter J.C."/>
            <person name="Glavina del Rio T."/>
            <person name="Hammon N."/>
            <person name="Israni S."/>
            <person name="Dalin E."/>
            <person name="Tice H."/>
            <person name="Pitluck S."/>
            <person name="Sims D."/>
            <person name="Brettin T."/>
            <person name="Bruce D."/>
            <person name="Han C."/>
            <person name="Schmutz J."/>
            <person name="Larimer F."/>
            <person name="Land M."/>
            <person name="Hauser L."/>
            <person name="Kyrpides N."/>
            <person name="Kim E."/>
            <person name="Magnuson T."/>
            <person name="Richardson P."/>
        </authorList>
    </citation>
    <scope>NUCLEOTIDE SEQUENCE [LARGE SCALE GENOMIC DNA]</scope>
    <source>
        <strain evidence="1 2">JF-5</strain>
    </source>
</reference>
<dbReference type="SUPFAM" id="SSF82784">
    <property type="entry name" value="OsmC-like"/>
    <property type="match status" value="1"/>
</dbReference>
<evidence type="ECO:0000313" key="2">
    <source>
        <dbReference type="Proteomes" id="UP000000245"/>
    </source>
</evidence>
<dbReference type="STRING" id="349163.Acry_2200"/>
<dbReference type="InterPro" id="IPR003718">
    <property type="entry name" value="OsmC/Ohr_fam"/>
</dbReference>
<keyword evidence="2" id="KW-1185">Reference proteome</keyword>
<evidence type="ECO:0000313" key="1">
    <source>
        <dbReference type="EMBL" id="ABQ31398.1"/>
    </source>
</evidence>
<dbReference type="InterPro" id="IPR036102">
    <property type="entry name" value="OsmC/Ohrsf"/>
</dbReference>
<protein>
    <submittedName>
        <fullName evidence="1">OsmC family protein</fullName>
    </submittedName>
</protein>
<proteinExistence type="predicted"/>
<dbReference type="HOGENOM" id="CLU_110187_0_0_5"/>
<dbReference type="KEGG" id="acr:Acry_2200"/>
<accession>A5G0L6</accession>
<dbReference type="InterPro" id="IPR015946">
    <property type="entry name" value="KH_dom-like_a/b"/>
</dbReference>
<name>A5G0L6_ACICJ</name>
<gene>
    <name evidence="1" type="ordered locus">Acry_2200</name>
</gene>